<name>A0A7T5EHF5_9BACL</name>
<dbReference type="Pfam" id="PF00271">
    <property type="entry name" value="Helicase_C"/>
    <property type="match status" value="1"/>
</dbReference>
<dbReference type="InterPro" id="IPR000330">
    <property type="entry name" value="SNF2_N"/>
</dbReference>
<dbReference type="SMART" id="SM00487">
    <property type="entry name" value="DEXDc"/>
    <property type="match status" value="1"/>
</dbReference>
<feature type="domain" description="Helicase C-terminal" evidence="3">
    <location>
        <begin position="773"/>
        <end position="933"/>
    </location>
</feature>
<dbReference type="GO" id="GO:0016787">
    <property type="term" value="F:hydrolase activity"/>
    <property type="evidence" value="ECO:0007669"/>
    <property type="project" value="UniProtKB-KW"/>
</dbReference>
<dbReference type="InterPro" id="IPR014001">
    <property type="entry name" value="Helicase_ATP-bd"/>
</dbReference>
<evidence type="ECO:0000313" key="4">
    <source>
        <dbReference type="EMBL" id="QQE72638.1"/>
    </source>
</evidence>
<dbReference type="EMBL" id="CP066308">
    <property type="protein sequence ID" value="QQE72638.1"/>
    <property type="molecule type" value="Genomic_DNA"/>
</dbReference>
<dbReference type="InterPro" id="IPR049730">
    <property type="entry name" value="SNF2/RAD54-like_C"/>
</dbReference>
<dbReference type="SUPFAM" id="SSF52540">
    <property type="entry name" value="P-loop containing nucleoside triphosphate hydrolases"/>
    <property type="match status" value="2"/>
</dbReference>
<dbReference type="Proteomes" id="UP000677234">
    <property type="component" value="Chromosome"/>
</dbReference>
<dbReference type="EMBL" id="CP073708">
    <property type="protein sequence ID" value="QUO39716.1"/>
    <property type="molecule type" value="Genomic_DNA"/>
</dbReference>
<dbReference type="GO" id="GO:0004386">
    <property type="term" value="F:helicase activity"/>
    <property type="evidence" value="ECO:0007669"/>
    <property type="project" value="UniProtKB-KW"/>
</dbReference>
<keyword evidence="1" id="KW-0378">Hydrolase</keyword>
<evidence type="ECO:0000259" key="2">
    <source>
        <dbReference type="PROSITE" id="PS51192"/>
    </source>
</evidence>
<dbReference type="InterPro" id="IPR022138">
    <property type="entry name" value="DUF3670"/>
</dbReference>
<keyword evidence="4" id="KW-0067">ATP-binding</keyword>
<dbReference type="PROSITE" id="PS51192">
    <property type="entry name" value="HELICASE_ATP_BIND_1"/>
    <property type="match status" value="1"/>
</dbReference>
<dbReference type="SMART" id="SM00490">
    <property type="entry name" value="HELICc"/>
    <property type="match status" value="1"/>
</dbReference>
<dbReference type="Gene3D" id="3.40.50.300">
    <property type="entry name" value="P-loop containing nucleotide triphosphate hydrolases"/>
    <property type="match status" value="1"/>
</dbReference>
<sequence length="956" mass="109028">MNAVLEMFLTGERLSDGHFLIKAASPQGEAIPPGEAASVLFAWDDRSFYGTFIETTENGLLLGPMDALSFFTQPHWLSHLSYELSPELSQYQQVAQRIWQALCTGAYLPNLCEWKQGRVGWKLPDTEEPLPLEGERWLSDVLAELLSQPGGAQYAWQNLQRHYPALLVHGEEIAADMNEADWLQAIGLLPDDSPFRTCLQLVEPEDGESKWGIKLLLQDREQSERLTELPAAVWSAEADLSLPDDWEAYRHRLSRDVQRCREILVWLPEAIAQADHVIRAGSAILPITNELAWTFLTEGSLQLVKAGIHVWLPAWWEQVRRTKPRLRLHVSSRTGGQTPAFFGIGQLMDFQWKLAVGALELDEQEFLALLEQKQRLLKVRGEWVQLTPGLFAQLQETLRQTTGKHGLSLREVMKLHLLGATGGDADAETDTPSPLPLPVEVEVNRQLFQFLSQLQDTGRIPLIDPPAGFAGTLRSYQREGSSWLLFLRKYGLGACLADDMGLGKTIQFITYLLAVKEQGIASAPSLLICPTSVIGNWQKELERFAPTLSVYVHYSASRKKGQAFWQAAEQADVVITSYSLAFLDESELDAVGWDTICLDEAQHIKNAQTKQATAIRKLNGRHRIALTGTPIENRLRELWSIYDFLNPGYLGTLQDFSQRYVLPIERDHDQERIAEIQRLIQPFLLRRVKTDPQIQLDLPEKSEIKEYVPLTAEQGALYETLIQRMFDRLDESSPMQRRGLILTTLTRLKQLCDHPALIDRSVVAAGEEKRSPKVERLLELLQEIREKKERSLIFTQYIEMGRLLQRVLEREGYGPVFYLNGSTPKEQRDEMIARFQDPETPDEQRPSVFLLSLRAGGTGLNLTAANHVFHIDRWWNPAVENQATDRAYRIGQERNVQVYKFISLGTIEERIDEMMERKLHLSQQIVGNGDNWITELSTEELRELFLLRREWLELKG</sequence>
<dbReference type="Pfam" id="PF12419">
    <property type="entry name" value="DUF3670"/>
    <property type="match status" value="1"/>
</dbReference>
<organism evidence="4 6">
    <name type="scientific">Brevibacillus composti</name>
    <dbReference type="NCBI Taxonomy" id="2796470"/>
    <lineage>
        <taxon>Bacteria</taxon>
        <taxon>Bacillati</taxon>
        <taxon>Bacillota</taxon>
        <taxon>Bacilli</taxon>
        <taxon>Bacillales</taxon>
        <taxon>Paenibacillaceae</taxon>
        <taxon>Brevibacillus</taxon>
    </lineage>
</organism>
<reference evidence="5" key="2">
    <citation type="submission" date="2021-04" db="EMBL/GenBank/DDBJ databases">
        <title>Brevibacillus composti FJAT-54423, complete genome.</title>
        <authorList>
            <person name="Tang R."/>
        </authorList>
    </citation>
    <scope>NUCLEOTIDE SEQUENCE</scope>
    <source>
        <strain evidence="5">FJAT-54424</strain>
    </source>
</reference>
<dbReference type="AlphaFoldDB" id="A0A7T5EHF5"/>
<dbReference type="PROSITE" id="PS51194">
    <property type="entry name" value="HELICASE_CTER"/>
    <property type="match status" value="1"/>
</dbReference>
<evidence type="ECO:0000313" key="6">
    <source>
        <dbReference type="Proteomes" id="UP000595847"/>
    </source>
</evidence>
<dbReference type="Proteomes" id="UP000595847">
    <property type="component" value="Chromosome"/>
</dbReference>
<protein>
    <submittedName>
        <fullName evidence="4">DEAD/DEAH box helicase</fullName>
    </submittedName>
</protein>
<dbReference type="CDD" id="cd18793">
    <property type="entry name" value="SF2_C_SNF"/>
    <property type="match status" value="1"/>
</dbReference>
<dbReference type="PANTHER" id="PTHR10799">
    <property type="entry name" value="SNF2/RAD54 HELICASE FAMILY"/>
    <property type="match status" value="1"/>
</dbReference>
<reference evidence="4 6" key="1">
    <citation type="submission" date="2020-12" db="EMBL/GenBank/DDBJ databases">
        <title>strain FJAT-54423T represents a novel species of the genus Brevibacillus.</title>
        <authorList>
            <person name="Tang R."/>
        </authorList>
    </citation>
    <scope>NUCLEOTIDE SEQUENCE [LARGE SCALE GENOMIC DNA]</scope>
    <source>
        <strain evidence="4 6">FJAT-54423</strain>
    </source>
</reference>
<feature type="domain" description="Helicase ATP-binding" evidence="2">
    <location>
        <begin position="485"/>
        <end position="648"/>
    </location>
</feature>
<dbReference type="GO" id="GO:0005524">
    <property type="term" value="F:ATP binding"/>
    <property type="evidence" value="ECO:0007669"/>
    <property type="project" value="InterPro"/>
</dbReference>
<evidence type="ECO:0000313" key="7">
    <source>
        <dbReference type="Proteomes" id="UP000677234"/>
    </source>
</evidence>
<dbReference type="CDD" id="cd18012">
    <property type="entry name" value="DEXQc_arch_SWI2_SNF2"/>
    <property type="match status" value="1"/>
</dbReference>
<dbReference type="KEGG" id="bcop:JD108_11720"/>
<keyword evidence="7" id="KW-1185">Reference proteome</keyword>
<keyword evidence="4" id="KW-0347">Helicase</keyword>
<keyword evidence="4" id="KW-0547">Nucleotide-binding</keyword>
<dbReference type="InterPro" id="IPR027417">
    <property type="entry name" value="P-loop_NTPase"/>
</dbReference>
<evidence type="ECO:0000259" key="3">
    <source>
        <dbReference type="PROSITE" id="PS51194"/>
    </source>
</evidence>
<gene>
    <name evidence="4" type="ORF">JD108_11720</name>
    <name evidence="5" type="ORF">KDJ56_11665</name>
</gene>
<dbReference type="InterPro" id="IPR001650">
    <property type="entry name" value="Helicase_C-like"/>
</dbReference>
<evidence type="ECO:0000313" key="5">
    <source>
        <dbReference type="EMBL" id="QUO39716.1"/>
    </source>
</evidence>
<dbReference type="InterPro" id="IPR038718">
    <property type="entry name" value="SNF2-like_sf"/>
</dbReference>
<accession>A0A7T5EHF5</accession>
<proteinExistence type="predicted"/>
<dbReference type="Gene3D" id="3.40.50.10810">
    <property type="entry name" value="Tandem AAA-ATPase domain"/>
    <property type="match status" value="1"/>
</dbReference>
<dbReference type="Pfam" id="PF00176">
    <property type="entry name" value="SNF2-rel_dom"/>
    <property type="match status" value="1"/>
</dbReference>
<evidence type="ECO:0000256" key="1">
    <source>
        <dbReference type="ARBA" id="ARBA00022801"/>
    </source>
</evidence>
<dbReference type="FunFam" id="3.40.50.300:FF:000533">
    <property type="entry name" value="Helicase, Snf2 family"/>
    <property type="match status" value="1"/>
</dbReference>
<dbReference type="RefSeq" id="WP_198826271.1">
    <property type="nucleotide sequence ID" value="NZ_CP066308.1"/>
</dbReference>